<gene>
    <name evidence="1" type="ORF">ENU20_00580</name>
</gene>
<dbReference type="AlphaFoldDB" id="A0A7C4JLR1"/>
<proteinExistence type="predicted"/>
<protein>
    <submittedName>
        <fullName evidence="1">Uncharacterized protein</fullName>
    </submittedName>
</protein>
<dbReference type="EMBL" id="DTBP01000006">
    <property type="protein sequence ID" value="HGQ73563.1"/>
    <property type="molecule type" value="Genomic_DNA"/>
</dbReference>
<accession>A0A7C4JLR1</accession>
<name>A0A7C4JLR1_STAMA</name>
<reference evidence="1" key="1">
    <citation type="journal article" date="2020" name="mSystems">
        <title>Genome- and Community-Level Interaction Insights into Carbon Utilization and Element Cycling Functions of Hydrothermarchaeota in Hydrothermal Sediment.</title>
        <authorList>
            <person name="Zhou Z."/>
            <person name="Liu Y."/>
            <person name="Xu W."/>
            <person name="Pan J."/>
            <person name="Luo Z.H."/>
            <person name="Li M."/>
        </authorList>
    </citation>
    <scope>NUCLEOTIDE SEQUENCE [LARGE SCALE GENOMIC DNA]</scope>
    <source>
        <strain evidence="1">SpSt-648</strain>
    </source>
</reference>
<sequence>MANEIPDELKLRIINKWLSRAKTRINSGNEGVDIKSIENYVWSKLSDDRAIEFMEKTRMFYPDIYPRVLEIFHSLLQKGFVKELDGYTVLNILRRIGLDIKPEIRIKFVKDGKEVDLREYLKNDK</sequence>
<organism evidence="1">
    <name type="scientific">Staphylothermus marinus</name>
    <dbReference type="NCBI Taxonomy" id="2280"/>
    <lineage>
        <taxon>Archaea</taxon>
        <taxon>Thermoproteota</taxon>
        <taxon>Thermoprotei</taxon>
        <taxon>Desulfurococcales</taxon>
        <taxon>Desulfurococcaceae</taxon>
        <taxon>Staphylothermus</taxon>
    </lineage>
</organism>
<evidence type="ECO:0000313" key="1">
    <source>
        <dbReference type="EMBL" id="HGQ73563.1"/>
    </source>
</evidence>
<comment type="caution">
    <text evidence="1">The sequence shown here is derived from an EMBL/GenBank/DDBJ whole genome shotgun (WGS) entry which is preliminary data.</text>
</comment>